<protein>
    <submittedName>
        <fullName evidence="11">Phospho-sugar mutase</fullName>
    </submittedName>
</protein>
<keyword evidence="12" id="KW-1185">Reference proteome</keyword>
<feature type="domain" description="Alpha-D-phosphohexomutase alpha/beta/alpha" evidence="9">
    <location>
        <begin position="207"/>
        <end position="308"/>
    </location>
</feature>
<evidence type="ECO:0000256" key="3">
    <source>
        <dbReference type="ARBA" id="ARBA00022553"/>
    </source>
</evidence>
<accession>A0ABR7EEL8</accession>
<dbReference type="CDD" id="cd05799">
    <property type="entry name" value="PGM2"/>
    <property type="match status" value="1"/>
</dbReference>
<dbReference type="Pfam" id="PF02880">
    <property type="entry name" value="PGM_PMM_III"/>
    <property type="match status" value="1"/>
</dbReference>
<dbReference type="Pfam" id="PF02879">
    <property type="entry name" value="PGM_PMM_II"/>
    <property type="match status" value="1"/>
</dbReference>
<keyword evidence="3" id="KW-0597">Phosphoprotein</keyword>
<evidence type="ECO:0000259" key="9">
    <source>
        <dbReference type="Pfam" id="PF02879"/>
    </source>
</evidence>
<name>A0ABR7EEL8_9FIRM</name>
<sequence length="567" mass="62954">MNERELYKQWIENATEDKEVAEELIKIKKDDEAVKDRFYRNLAFGTGGLRGVIGAGTNRMNIYTVRKASQGLADYLNEEFKRPSIAIAYDSRKNSRQFARAAAEVFAQNGIKVFQYETLMPTPMLSFAVRHLGCSAGIVVTASHNPAKYNGYKVYGPDGCQITLDAAEKITGYIERKDIFRDIHTGNFDTFLNEGKIRYIGQDTIDAYFDAVRSYSVFEDGGDIRIVYTPLNGTGLKPVLRILNETGFQTITVVPEQEEPDENFTTCPYPNPEEKAALQLGLELCAKTGADLLLGTDPDCDRVGAAVRQDGNYVLINGNQMGVLLFDFVCAMRKKYGTMPENPVAVKTIVTTEMAQSIADQYGVQLKNVLTGFKFIGEQIGLLEENGEADRYVFGFEESYGYLSGTHARDKDAVNAAMLICEMASYYRQQGKTLADRLNELYLEHGYFYDKLESFTFEGADGMLHMAELMKSLRIDSITELGGAKVVKVSDYLASVEKSERETQKIDLPKSDVMGYALAGGSSVVVRPSGTEPKIKVYYSLKCPNEENASKLYAAVSADIHKILGVG</sequence>
<evidence type="ECO:0000259" key="10">
    <source>
        <dbReference type="Pfam" id="PF02880"/>
    </source>
</evidence>
<proteinExistence type="inferred from homology"/>
<dbReference type="InterPro" id="IPR016055">
    <property type="entry name" value="A-D-PHexomutase_a/b/a-I/II/III"/>
</dbReference>
<dbReference type="Gene3D" id="3.40.120.10">
    <property type="entry name" value="Alpha-D-Glucose-1,6-Bisphosphate, subunit A, domain 3"/>
    <property type="match status" value="3"/>
</dbReference>
<evidence type="ECO:0000256" key="2">
    <source>
        <dbReference type="ARBA" id="ARBA00010231"/>
    </source>
</evidence>
<evidence type="ECO:0000259" key="8">
    <source>
        <dbReference type="Pfam" id="PF02878"/>
    </source>
</evidence>
<keyword evidence="6" id="KW-0413">Isomerase</keyword>
<evidence type="ECO:0000256" key="4">
    <source>
        <dbReference type="ARBA" id="ARBA00022723"/>
    </source>
</evidence>
<organism evidence="11 12">
    <name type="scientific">Christensenella tenuis</name>
    <dbReference type="NCBI Taxonomy" id="2763033"/>
    <lineage>
        <taxon>Bacteria</taxon>
        <taxon>Bacillati</taxon>
        <taxon>Bacillota</taxon>
        <taxon>Clostridia</taxon>
        <taxon>Christensenellales</taxon>
        <taxon>Christensenellaceae</taxon>
        <taxon>Christensenella</taxon>
    </lineage>
</organism>
<dbReference type="InterPro" id="IPR005845">
    <property type="entry name" value="A-D-PHexomutase_a/b/a-II"/>
</dbReference>
<dbReference type="Pfam" id="PF02878">
    <property type="entry name" value="PGM_PMM_I"/>
    <property type="match status" value="1"/>
</dbReference>
<dbReference type="InterPro" id="IPR036900">
    <property type="entry name" value="A-D-PHexomutase_C_sf"/>
</dbReference>
<dbReference type="PANTHER" id="PTHR45745:SF1">
    <property type="entry name" value="PHOSPHOGLUCOMUTASE 2B-RELATED"/>
    <property type="match status" value="1"/>
</dbReference>
<feature type="domain" description="Alpha-D-phosphohexomutase alpha/beta/alpha" evidence="10">
    <location>
        <begin position="317"/>
        <end position="442"/>
    </location>
</feature>
<keyword evidence="4 7" id="KW-0479">Metal-binding</keyword>
<dbReference type="InterPro" id="IPR005846">
    <property type="entry name" value="A-D-PHexomutase_a/b/a-III"/>
</dbReference>
<dbReference type="SUPFAM" id="SSF55957">
    <property type="entry name" value="Phosphoglucomutase, C-terminal domain"/>
    <property type="match status" value="1"/>
</dbReference>
<evidence type="ECO:0000256" key="7">
    <source>
        <dbReference type="RuleBase" id="RU004326"/>
    </source>
</evidence>
<dbReference type="EMBL" id="JACOON010000003">
    <property type="protein sequence ID" value="MBC5648196.1"/>
    <property type="molecule type" value="Genomic_DNA"/>
</dbReference>
<dbReference type="RefSeq" id="WP_186857696.1">
    <property type="nucleotide sequence ID" value="NZ_JACOON010000003.1"/>
</dbReference>
<dbReference type="InterPro" id="IPR005844">
    <property type="entry name" value="A-D-PHexomutase_a/b/a-I"/>
</dbReference>
<evidence type="ECO:0000313" key="11">
    <source>
        <dbReference type="EMBL" id="MBC5648196.1"/>
    </source>
</evidence>
<feature type="domain" description="Alpha-D-phosphohexomutase alpha/beta/alpha" evidence="8">
    <location>
        <begin position="43"/>
        <end position="177"/>
    </location>
</feature>
<dbReference type="Proteomes" id="UP000606889">
    <property type="component" value="Unassembled WGS sequence"/>
</dbReference>
<reference evidence="11 12" key="1">
    <citation type="submission" date="2020-08" db="EMBL/GenBank/DDBJ databases">
        <title>Genome public.</title>
        <authorList>
            <person name="Liu C."/>
            <person name="Sun Q."/>
        </authorList>
    </citation>
    <scope>NUCLEOTIDE SEQUENCE [LARGE SCALE GENOMIC DNA]</scope>
    <source>
        <strain evidence="11 12">NSJ-35</strain>
    </source>
</reference>
<keyword evidence="5 7" id="KW-0460">Magnesium</keyword>
<evidence type="ECO:0000256" key="1">
    <source>
        <dbReference type="ARBA" id="ARBA00001946"/>
    </source>
</evidence>
<comment type="cofactor">
    <cofactor evidence="1">
        <name>Mg(2+)</name>
        <dbReference type="ChEBI" id="CHEBI:18420"/>
    </cofactor>
</comment>
<evidence type="ECO:0000256" key="5">
    <source>
        <dbReference type="ARBA" id="ARBA00022842"/>
    </source>
</evidence>
<dbReference type="PANTHER" id="PTHR45745">
    <property type="entry name" value="PHOSPHOMANNOMUTASE 45A"/>
    <property type="match status" value="1"/>
</dbReference>
<comment type="caution">
    <text evidence="11">The sequence shown here is derived from an EMBL/GenBank/DDBJ whole genome shotgun (WGS) entry which is preliminary data.</text>
</comment>
<dbReference type="Gene3D" id="3.30.310.50">
    <property type="entry name" value="Alpha-D-phosphohexomutase, C-terminal domain"/>
    <property type="match status" value="1"/>
</dbReference>
<comment type="similarity">
    <text evidence="2 7">Belongs to the phosphohexose mutase family.</text>
</comment>
<dbReference type="SUPFAM" id="SSF53738">
    <property type="entry name" value="Phosphoglucomutase, first 3 domains"/>
    <property type="match status" value="3"/>
</dbReference>
<dbReference type="PROSITE" id="PS00710">
    <property type="entry name" value="PGM_PMM"/>
    <property type="match status" value="1"/>
</dbReference>
<dbReference type="InterPro" id="IPR016066">
    <property type="entry name" value="A-D-PHexomutase_CS"/>
</dbReference>
<gene>
    <name evidence="11" type="ORF">H8S18_07590</name>
</gene>
<evidence type="ECO:0000256" key="6">
    <source>
        <dbReference type="ARBA" id="ARBA00023235"/>
    </source>
</evidence>
<evidence type="ECO:0000313" key="12">
    <source>
        <dbReference type="Proteomes" id="UP000606889"/>
    </source>
</evidence>